<organism evidence="2 3">
    <name type="scientific">Corticibacter populi</name>
    <dbReference type="NCBI Taxonomy" id="1550736"/>
    <lineage>
        <taxon>Bacteria</taxon>
        <taxon>Pseudomonadati</taxon>
        <taxon>Pseudomonadota</taxon>
        <taxon>Betaproteobacteria</taxon>
        <taxon>Burkholderiales</taxon>
        <taxon>Comamonadaceae</taxon>
        <taxon>Corticibacter</taxon>
    </lineage>
</organism>
<feature type="transmembrane region" description="Helical" evidence="1">
    <location>
        <begin position="12"/>
        <end position="30"/>
    </location>
</feature>
<reference evidence="2 3" key="1">
    <citation type="submission" date="2018-10" db="EMBL/GenBank/DDBJ databases">
        <title>Draft genome of Cortibacter populi DSM10536.</title>
        <authorList>
            <person name="Bernier A.-M."/>
            <person name="Bernard K."/>
        </authorList>
    </citation>
    <scope>NUCLEOTIDE SEQUENCE [LARGE SCALE GENOMIC DNA]</scope>
    <source>
        <strain evidence="2 3">DSM 105136</strain>
    </source>
</reference>
<dbReference type="InterPro" id="IPR021762">
    <property type="entry name" value="DUF3325"/>
</dbReference>
<evidence type="ECO:0000256" key="1">
    <source>
        <dbReference type="SAM" id="Phobius"/>
    </source>
</evidence>
<evidence type="ECO:0000313" key="3">
    <source>
        <dbReference type="Proteomes" id="UP000278006"/>
    </source>
</evidence>
<dbReference type="OrthoDB" id="8641981at2"/>
<keyword evidence="1" id="KW-0812">Transmembrane</keyword>
<comment type="caution">
    <text evidence="2">The sequence shown here is derived from an EMBL/GenBank/DDBJ whole genome shotgun (WGS) entry which is preliminary data.</text>
</comment>
<dbReference type="Pfam" id="PF11804">
    <property type="entry name" value="DUF3325"/>
    <property type="match status" value="1"/>
</dbReference>
<gene>
    <name evidence="2" type="ORF">D8I35_03835</name>
</gene>
<keyword evidence="3" id="KW-1185">Reference proteome</keyword>
<proteinExistence type="predicted"/>
<dbReference type="RefSeq" id="WP_122226373.1">
    <property type="nucleotide sequence ID" value="NZ_RDQO01000001.1"/>
</dbReference>
<accession>A0A3M6QZ11</accession>
<dbReference type="EMBL" id="RDQO01000001">
    <property type="protein sequence ID" value="RMX08250.1"/>
    <property type="molecule type" value="Genomic_DNA"/>
</dbReference>
<feature type="transmembrane region" description="Helical" evidence="1">
    <location>
        <begin position="76"/>
        <end position="96"/>
    </location>
</feature>
<dbReference type="Proteomes" id="UP000278006">
    <property type="component" value="Unassembled WGS sequence"/>
</dbReference>
<sequence>MNAANFAGWEHLLVFVNCLAGFACLALAMDRHQSDLFGRELAPKTTRLLRMAGWLWLLAALWLAVARMGWSFGLTAYSGHTSAAAALVFIALLIWCRRQELIQQRAKAQAQAQKAAKAAAAKANATDSSGAATPDAAHS</sequence>
<keyword evidence="1" id="KW-0472">Membrane</keyword>
<evidence type="ECO:0000313" key="2">
    <source>
        <dbReference type="EMBL" id="RMX08250.1"/>
    </source>
</evidence>
<feature type="transmembrane region" description="Helical" evidence="1">
    <location>
        <begin position="51"/>
        <end position="70"/>
    </location>
</feature>
<dbReference type="AlphaFoldDB" id="A0A3M6QZ11"/>
<keyword evidence="1" id="KW-1133">Transmembrane helix</keyword>
<protein>
    <submittedName>
        <fullName evidence="2">DUF3325 domain-containing protein</fullName>
    </submittedName>
</protein>
<name>A0A3M6QZ11_9BURK</name>